<proteinExistence type="predicted"/>
<evidence type="ECO:0000313" key="1">
    <source>
        <dbReference type="EMBL" id="CAG8847228.1"/>
    </source>
</evidence>
<organism evidence="1 2">
    <name type="scientific">Racocetra persica</name>
    <dbReference type="NCBI Taxonomy" id="160502"/>
    <lineage>
        <taxon>Eukaryota</taxon>
        <taxon>Fungi</taxon>
        <taxon>Fungi incertae sedis</taxon>
        <taxon>Mucoromycota</taxon>
        <taxon>Glomeromycotina</taxon>
        <taxon>Glomeromycetes</taxon>
        <taxon>Diversisporales</taxon>
        <taxon>Gigasporaceae</taxon>
        <taxon>Racocetra</taxon>
    </lineage>
</organism>
<dbReference type="EMBL" id="CAJVQC010154910">
    <property type="protein sequence ID" value="CAG8847228.1"/>
    <property type="molecule type" value="Genomic_DNA"/>
</dbReference>
<protein>
    <submittedName>
        <fullName evidence="1">14707_t:CDS:1</fullName>
    </submittedName>
</protein>
<name>A0ACA9SU67_9GLOM</name>
<reference evidence="1" key="1">
    <citation type="submission" date="2021-06" db="EMBL/GenBank/DDBJ databases">
        <authorList>
            <person name="Kallberg Y."/>
            <person name="Tangrot J."/>
            <person name="Rosling A."/>
        </authorList>
    </citation>
    <scope>NUCLEOTIDE SEQUENCE</scope>
    <source>
        <strain evidence="1">MA461A</strain>
    </source>
</reference>
<sequence length="59" mass="6780">RCNAILTIENFCYKCESEDLDKLESIHTNSPKSDSEDSNYITDDGFVIKDDINTSYIQQ</sequence>
<dbReference type="Proteomes" id="UP000789920">
    <property type="component" value="Unassembled WGS sequence"/>
</dbReference>
<gene>
    <name evidence="1" type="ORF">RPERSI_LOCUS34536</name>
</gene>
<evidence type="ECO:0000313" key="2">
    <source>
        <dbReference type="Proteomes" id="UP000789920"/>
    </source>
</evidence>
<feature type="non-terminal residue" evidence="1">
    <location>
        <position position="1"/>
    </location>
</feature>
<keyword evidence="2" id="KW-1185">Reference proteome</keyword>
<accession>A0ACA9SU67</accession>
<feature type="non-terminal residue" evidence="1">
    <location>
        <position position="59"/>
    </location>
</feature>
<comment type="caution">
    <text evidence="1">The sequence shown here is derived from an EMBL/GenBank/DDBJ whole genome shotgun (WGS) entry which is preliminary data.</text>
</comment>